<proteinExistence type="inferred from homology"/>
<evidence type="ECO:0000256" key="1">
    <source>
        <dbReference type="ARBA" id="ARBA00010923"/>
    </source>
</evidence>
<keyword evidence="6" id="KW-1185">Reference proteome</keyword>
<dbReference type="GO" id="GO:0003677">
    <property type="term" value="F:DNA binding"/>
    <property type="evidence" value="ECO:0007669"/>
    <property type="project" value="UniProtKB-KW"/>
</dbReference>
<dbReference type="BioCyc" id="DPIE1322246:BN4_RS11295-MONOMER"/>
<dbReference type="Gene3D" id="3.90.220.20">
    <property type="entry name" value="DNA methylase specificity domains"/>
    <property type="match status" value="2"/>
</dbReference>
<dbReference type="Gene3D" id="1.10.287.1120">
    <property type="entry name" value="Bipartite methylase S protein"/>
    <property type="match status" value="1"/>
</dbReference>
<dbReference type="eggNOG" id="COG0732">
    <property type="taxonomic scope" value="Bacteria"/>
</dbReference>
<dbReference type="InterPro" id="IPR044946">
    <property type="entry name" value="Restrct_endonuc_typeI_TRD_sf"/>
</dbReference>
<name>M1WTE0_PSEP2</name>
<dbReference type="Pfam" id="PF01420">
    <property type="entry name" value="Methylase_S"/>
    <property type="match status" value="2"/>
</dbReference>
<dbReference type="REBASE" id="60652">
    <property type="entry name" value="S.DpiV30ORF12245P"/>
</dbReference>
<feature type="domain" description="Type I restriction modification DNA specificity" evidence="4">
    <location>
        <begin position="16"/>
        <end position="189"/>
    </location>
</feature>
<evidence type="ECO:0000313" key="5">
    <source>
        <dbReference type="EMBL" id="CCH49482.1"/>
    </source>
</evidence>
<dbReference type="PATRIC" id="fig|879567.3.peg.2392"/>
<dbReference type="GO" id="GO:0009307">
    <property type="term" value="P:DNA restriction-modification system"/>
    <property type="evidence" value="ECO:0007669"/>
    <property type="project" value="UniProtKB-KW"/>
</dbReference>
<dbReference type="STRING" id="1322246.BN4_12247"/>
<dbReference type="PANTHER" id="PTHR30408">
    <property type="entry name" value="TYPE-1 RESTRICTION ENZYME ECOKI SPECIFICITY PROTEIN"/>
    <property type="match status" value="1"/>
</dbReference>
<dbReference type="OrthoDB" id="9798929at2"/>
<evidence type="ECO:0000259" key="4">
    <source>
        <dbReference type="Pfam" id="PF01420"/>
    </source>
</evidence>
<keyword evidence="2" id="KW-0680">Restriction system</keyword>
<dbReference type="CDD" id="cd17246">
    <property type="entry name" value="RMtype1_S_SonII-TRD2-CR2_like"/>
    <property type="match status" value="1"/>
</dbReference>
<reference evidence="5 6" key="1">
    <citation type="journal article" date="2013" name="PLoS ONE">
        <title>The first genomic and proteomic characterization of a deep-sea sulfate reducer: insights into the piezophilic lifestyle of Desulfovibrio piezophilus.</title>
        <authorList>
            <person name="Pradel N."/>
            <person name="Ji B."/>
            <person name="Gimenez G."/>
            <person name="Talla E."/>
            <person name="Lenoble P."/>
            <person name="Garel M."/>
            <person name="Tamburini C."/>
            <person name="Fourquet P."/>
            <person name="Lebrun R."/>
            <person name="Bertin P."/>
            <person name="Denis Y."/>
            <person name="Pophillat M."/>
            <person name="Barbe V."/>
            <person name="Ollivier B."/>
            <person name="Dolla A."/>
        </authorList>
    </citation>
    <scope>NUCLEOTIDE SEQUENCE [LARGE SCALE GENOMIC DNA]</scope>
    <source>
        <strain evidence="6">DSM 10523 / SB164P1</strain>
    </source>
</reference>
<dbReference type="RefSeq" id="WP_015415525.1">
    <property type="nucleotide sequence ID" value="NC_020409.1"/>
</dbReference>
<comment type="similarity">
    <text evidence="1">Belongs to the type-I restriction system S methylase family.</text>
</comment>
<accession>M1WTE0</accession>
<dbReference type="AlphaFoldDB" id="M1WTE0"/>
<sequence>MGSRGKVRSEEVQSNNWRTSRLEELATVIDSRHKTPKYSEDGLPMVRVVDVKAGPIDLSNAVKVTQEVYEDFSKGRDPEIGDLIISRVGSYGNICYVKTNEKFCLGQNTAFIVPKINWRFLYYQLLSPQVRTQIESLVVGAVQKTISLKNIKSLEIATPSKSEQKAIAHILGTLDDKIELNRRMNETLEAMAQALFKSWFVDFDPVKAKMEGRQPEGMDAETAALFPDKLVESELGLIPEGWGVGQIGNEVTVVGGSTPSTKKPGYWDGGTVHWTTPKDLSGSSDKIIIETARKITEEGLQKIHSGLLPVDTVLLSSRAPVGYLALAKVPIAINQGYIGMKCEKALSPEYVLQWCVSVMDKILQRASGTTFAEISKKNFKPIAVVVPFAQLIKIYSKIVSDIYSKIENNLRENSELSNVRDTLLPELISGKLNVSDWQ</sequence>
<dbReference type="InterPro" id="IPR000055">
    <property type="entry name" value="Restrct_endonuc_typeI_TRD"/>
</dbReference>
<evidence type="ECO:0000256" key="3">
    <source>
        <dbReference type="ARBA" id="ARBA00023125"/>
    </source>
</evidence>
<evidence type="ECO:0000313" key="6">
    <source>
        <dbReference type="Proteomes" id="UP000011724"/>
    </source>
</evidence>
<dbReference type="PANTHER" id="PTHR30408:SF13">
    <property type="entry name" value="TYPE I RESTRICTION ENZYME HINDI SPECIFICITY SUBUNIT"/>
    <property type="match status" value="1"/>
</dbReference>
<feature type="domain" description="Type I restriction modification DNA specificity" evidence="4">
    <location>
        <begin position="239"/>
        <end position="415"/>
    </location>
</feature>
<reference evidence="6" key="2">
    <citation type="journal article" date="2013" name="Stand. Genomic Sci.">
        <title>Complete genome sequence of Desulfocapsa sulfexigens, a marine deltaproteobacterium specialized in disproportionating inorganic sulfur compounds.</title>
        <authorList>
            <person name="Finster K.W."/>
            <person name="Kjeldsen K.U."/>
            <person name="Kube M."/>
            <person name="Reinhardt R."/>
            <person name="Mussmann M."/>
            <person name="Amann R."/>
            <person name="Schreiber L."/>
        </authorList>
    </citation>
    <scope>NUCLEOTIDE SEQUENCE [LARGE SCALE GENOMIC DNA]</scope>
    <source>
        <strain evidence="6">DSM 10523 / SB164P1</strain>
    </source>
</reference>
<evidence type="ECO:0000256" key="2">
    <source>
        <dbReference type="ARBA" id="ARBA00022747"/>
    </source>
</evidence>
<dbReference type="EMBL" id="FO203427">
    <property type="protein sequence ID" value="CCH49482.1"/>
    <property type="molecule type" value="Genomic_DNA"/>
</dbReference>
<dbReference type="HOGENOM" id="CLU_021095_2_1_7"/>
<dbReference type="SUPFAM" id="SSF116734">
    <property type="entry name" value="DNA methylase specificity domain"/>
    <property type="match status" value="2"/>
</dbReference>
<gene>
    <name evidence="5" type="primary">hsdA</name>
    <name evidence="5" type="ordered locus">BN4_12247</name>
</gene>
<dbReference type="KEGG" id="dpi:BN4_12247"/>
<dbReference type="Proteomes" id="UP000011724">
    <property type="component" value="Chromosome"/>
</dbReference>
<organism evidence="5 6">
    <name type="scientific">Pseudodesulfovibrio piezophilus (strain DSM 21447 / JCM 15486 / C1TLV30)</name>
    <name type="common">Desulfovibrio piezophilus</name>
    <dbReference type="NCBI Taxonomy" id="1322246"/>
    <lineage>
        <taxon>Bacteria</taxon>
        <taxon>Pseudomonadati</taxon>
        <taxon>Thermodesulfobacteriota</taxon>
        <taxon>Desulfovibrionia</taxon>
        <taxon>Desulfovibrionales</taxon>
        <taxon>Desulfovibrionaceae</taxon>
    </lineage>
</organism>
<dbReference type="InterPro" id="IPR052021">
    <property type="entry name" value="Type-I_RS_S_subunit"/>
</dbReference>
<protein>
    <submittedName>
        <fullName evidence="5">Type I restriction modification DNA specificity domain-containing protein</fullName>
    </submittedName>
</protein>
<keyword evidence="3" id="KW-0238">DNA-binding</keyword>